<evidence type="ECO:0000256" key="2">
    <source>
        <dbReference type="ARBA" id="ARBA00023125"/>
    </source>
</evidence>
<evidence type="ECO:0000256" key="1">
    <source>
        <dbReference type="ARBA" id="ARBA00023015"/>
    </source>
</evidence>
<organism evidence="5 6">
    <name type="scientific">Lactobacillus amylovorus</name>
    <dbReference type="NCBI Taxonomy" id="1604"/>
    <lineage>
        <taxon>Bacteria</taxon>
        <taxon>Bacillati</taxon>
        <taxon>Bacillota</taxon>
        <taxon>Bacilli</taxon>
        <taxon>Lactobacillales</taxon>
        <taxon>Lactobacillaceae</taxon>
        <taxon>Lactobacillus</taxon>
    </lineage>
</organism>
<dbReference type="PROSITE" id="PS50932">
    <property type="entry name" value="HTH_LACI_2"/>
    <property type="match status" value="1"/>
</dbReference>
<dbReference type="CDD" id="cd01392">
    <property type="entry name" value="HTH_LacI"/>
    <property type="match status" value="1"/>
</dbReference>
<evidence type="ECO:0000313" key="5">
    <source>
        <dbReference type="EMBL" id="QDD69991.1"/>
    </source>
</evidence>
<protein>
    <submittedName>
        <fullName evidence="5">GalR protein</fullName>
    </submittedName>
</protein>
<dbReference type="GO" id="GO:0000976">
    <property type="term" value="F:transcription cis-regulatory region binding"/>
    <property type="evidence" value="ECO:0007669"/>
    <property type="project" value="TreeGrafter"/>
</dbReference>
<dbReference type="InterPro" id="IPR010982">
    <property type="entry name" value="Lambda_DNA-bd_dom_sf"/>
</dbReference>
<dbReference type="PANTHER" id="PTHR30146:SF149">
    <property type="entry name" value="HTH-TYPE TRANSCRIPTIONAL REGULATOR EBGR"/>
    <property type="match status" value="1"/>
</dbReference>
<dbReference type="GO" id="GO:0003700">
    <property type="term" value="F:DNA-binding transcription factor activity"/>
    <property type="evidence" value="ECO:0007669"/>
    <property type="project" value="TreeGrafter"/>
</dbReference>
<dbReference type="PROSITE" id="PS00356">
    <property type="entry name" value="HTH_LACI_1"/>
    <property type="match status" value="1"/>
</dbReference>
<dbReference type="RefSeq" id="WP_139962130.1">
    <property type="nucleotide sequence ID" value="NZ_JBNPKL010000001.1"/>
</dbReference>
<dbReference type="SMART" id="SM00354">
    <property type="entry name" value="HTH_LACI"/>
    <property type="match status" value="1"/>
</dbReference>
<gene>
    <name evidence="5" type="ORF">DM298_03160</name>
</gene>
<dbReference type="AlphaFoldDB" id="A0A5B8EGD0"/>
<sequence>MTSIRDIAKIAGVSPASVSRILNNDPTFHINEAARGRVIEIARKLNYNKADKKRGPKQPDSSLSVALVMRYGNMREFNDPYFLNMHKGINEEAKKWHIEISPILVVNLP</sequence>
<dbReference type="Proteomes" id="UP000312326">
    <property type="component" value="Chromosome"/>
</dbReference>
<reference evidence="5 6" key="1">
    <citation type="submission" date="2018-06" db="EMBL/GenBank/DDBJ databases">
        <title>Complete genome sequnece of Lactobacillus amylovorus PMRA3.</title>
        <authorList>
            <person name="Nam Y.-D."/>
            <person name="Chung W.-H."/>
            <person name="Park Y.S."/>
            <person name="Kang J."/>
        </authorList>
    </citation>
    <scope>NUCLEOTIDE SEQUENCE [LARGE SCALE GENOMIC DNA]</scope>
    <source>
        <strain evidence="5 6">PMRA3</strain>
    </source>
</reference>
<dbReference type="SUPFAM" id="SSF47413">
    <property type="entry name" value="lambda repressor-like DNA-binding domains"/>
    <property type="match status" value="1"/>
</dbReference>
<evidence type="ECO:0000313" key="6">
    <source>
        <dbReference type="Proteomes" id="UP000312326"/>
    </source>
</evidence>
<name>A0A5B8EGD0_LACAM</name>
<keyword evidence="3" id="KW-0804">Transcription</keyword>
<evidence type="ECO:0000259" key="4">
    <source>
        <dbReference type="PROSITE" id="PS50932"/>
    </source>
</evidence>
<accession>A0A5B8EGD0</accession>
<keyword evidence="1" id="KW-0805">Transcription regulation</keyword>
<feature type="domain" description="HTH lacI-type" evidence="4">
    <location>
        <begin position="2"/>
        <end position="47"/>
    </location>
</feature>
<dbReference type="InterPro" id="IPR000843">
    <property type="entry name" value="HTH_LacI"/>
</dbReference>
<dbReference type="Pfam" id="PF00356">
    <property type="entry name" value="LacI"/>
    <property type="match status" value="1"/>
</dbReference>
<evidence type="ECO:0000256" key="3">
    <source>
        <dbReference type="ARBA" id="ARBA00023163"/>
    </source>
</evidence>
<dbReference type="Gene3D" id="1.10.260.40">
    <property type="entry name" value="lambda repressor-like DNA-binding domains"/>
    <property type="match status" value="1"/>
</dbReference>
<dbReference type="PRINTS" id="PR00036">
    <property type="entry name" value="HTHLACI"/>
</dbReference>
<keyword evidence="2" id="KW-0238">DNA-binding</keyword>
<proteinExistence type="predicted"/>
<dbReference type="PANTHER" id="PTHR30146">
    <property type="entry name" value="LACI-RELATED TRANSCRIPTIONAL REPRESSOR"/>
    <property type="match status" value="1"/>
</dbReference>
<dbReference type="EMBL" id="CP029754">
    <property type="protein sequence ID" value="QDD69991.1"/>
    <property type="molecule type" value="Genomic_DNA"/>
</dbReference>